<sequence>MSHKITHQRLAELVGGELAQGDPEGVVTGLNSITEAVPGEVTFLGNPRYLPALKTTKATAILVGGDFAESMEGVALIKVANPTFAFSSVIRHFGPPARDFTPGVHSTACVSSKATFDPQQVSIGPMAVVGDDVVIGDGTTIGAGVCIGQGARLGEDCFLHANCTIGDRCVLGNRVIIHSGTVIGSDGFGYEFVKGRHVKIDQVGIVQIDDDVEIGAACSVDRARFGRTWIGAGTKIDNQVQIAHNAIVGKHCIIVAHVALAGSVRMGDYVTLAGQVAIGGHLEICNQVTILAKSGVTKNITEPGAYMGFPAKPLMEHKRQLAAQSKIPDLMDRIRTLEKRLAALEGGKAEG</sequence>
<reference evidence="9 10" key="1">
    <citation type="submission" date="2019-07" db="EMBL/GenBank/DDBJ databases">
        <title>Whole genome shotgun sequence of Brevifollis gellanilyticus NBRC 108608.</title>
        <authorList>
            <person name="Hosoyama A."/>
            <person name="Uohara A."/>
            <person name="Ohji S."/>
            <person name="Ichikawa N."/>
        </authorList>
    </citation>
    <scope>NUCLEOTIDE SEQUENCE [LARGE SCALE GENOMIC DNA]</scope>
    <source>
        <strain evidence="9 10">NBRC 108608</strain>
    </source>
</reference>
<dbReference type="AlphaFoldDB" id="A0A512MH45"/>
<dbReference type="HAMAP" id="MF_00523">
    <property type="entry name" value="LpxD"/>
    <property type="match status" value="1"/>
</dbReference>
<evidence type="ECO:0000256" key="1">
    <source>
        <dbReference type="ARBA" id="ARBA00022516"/>
    </source>
</evidence>
<evidence type="ECO:0000313" key="10">
    <source>
        <dbReference type="Proteomes" id="UP000321577"/>
    </source>
</evidence>
<dbReference type="CDD" id="cd03352">
    <property type="entry name" value="LbH_LpxD"/>
    <property type="match status" value="1"/>
</dbReference>
<dbReference type="UniPathway" id="UPA00973"/>
<evidence type="ECO:0000256" key="2">
    <source>
        <dbReference type="ARBA" id="ARBA00022556"/>
    </source>
</evidence>
<evidence type="ECO:0000313" key="9">
    <source>
        <dbReference type="EMBL" id="GEP46060.1"/>
    </source>
</evidence>
<dbReference type="PANTHER" id="PTHR43378">
    <property type="entry name" value="UDP-3-O-ACYLGLUCOSAMINE N-ACYLTRANSFERASE"/>
    <property type="match status" value="1"/>
</dbReference>
<evidence type="ECO:0000256" key="3">
    <source>
        <dbReference type="ARBA" id="ARBA00022679"/>
    </source>
</evidence>
<keyword evidence="10" id="KW-1185">Reference proteome</keyword>
<dbReference type="NCBIfam" id="TIGR01853">
    <property type="entry name" value="lipid_A_lpxD"/>
    <property type="match status" value="1"/>
</dbReference>
<dbReference type="InterPro" id="IPR001451">
    <property type="entry name" value="Hexapep"/>
</dbReference>
<feature type="active site" description="Proton acceptor" evidence="7">
    <location>
        <position position="244"/>
    </location>
</feature>
<dbReference type="RefSeq" id="WP_146855583.1">
    <property type="nucleotide sequence ID" value="NZ_BKAG01000069.1"/>
</dbReference>
<dbReference type="Gene3D" id="3.40.1390.10">
    <property type="entry name" value="MurE/MurF, N-terminal domain"/>
    <property type="match status" value="1"/>
</dbReference>
<comment type="subunit">
    <text evidence="7">Homotrimer.</text>
</comment>
<dbReference type="SUPFAM" id="SSF51161">
    <property type="entry name" value="Trimeric LpxA-like enzymes"/>
    <property type="match status" value="1"/>
</dbReference>
<evidence type="ECO:0000256" key="7">
    <source>
        <dbReference type="HAMAP-Rule" id="MF_00523"/>
    </source>
</evidence>
<keyword evidence="5 7" id="KW-0443">Lipid metabolism</keyword>
<dbReference type="EMBL" id="BKAG01000069">
    <property type="protein sequence ID" value="GEP46060.1"/>
    <property type="molecule type" value="Genomic_DNA"/>
</dbReference>
<dbReference type="InterPro" id="IPR020573">
    <property type="entry name" value="UDP_GlcNAc_AcTrfase_non-rep"/>
</dbReference>
<dbReference type="Pfam" id="PF04613">
    <property type="entry name" value="LpxD"/>
    <property type="match status" value="1"/>
</dbReference>
<comment type="function">
    <text evidence="7">Catalyzes the N-acylation of UDP-3-O-acylglucosamine using 3-hydroxyacyl-ACP as the acyl donor. Is involved in the biosynthesis of lipid A, a phosphorylated glycolipid that anchors the lipopolysaccharide to the outer membrane of the cell.</text>
</comment>
<evidence type="ECO:0000256" key="6">
    <source>
        <dbReference type="ARBA" id="ARBA00023315"/>
    </source>
</evidence>
<dbReference type="Proteomes" id="UP000321577">
    <property type="component" value="Unassembled WGS sequence"/>
</dbReference>
<keyword evidence="6 7" id="KW-0012">Acyltransferase</keyword>
<accession>A0A512MH45</accession>
<evidence type="ECO:0000259" key="8">
    <source>
        <dbReference type="Pfam" id="PF04613"/>
    </source>
</evidence>
<protein>
    <recommendedName>
        <fullName evidence="7">UDP-3-O-acylglucosamine N-acyltransferase</fullName>
        <ecNumber evidence="7">2.3.1.191</ecNumber>
    </recommendedName>
</protein>
<keyword evidence="4 7" id="KW-0677">Repeat</keyword>
<evidence type="ECO:0000256" key="5">
    <source>
        <dbReference type="ARBA" id="ARBA00023098"/>
    </source>
</evidence>
<dbReference type="EC" id="2.3.1.191" evidence="7"/>
<comment type="caution">
    <text evidence="9">The sequence shown here is derived from an EMBL/GenBank/DDBJ whole genome shotgun (WGS) entry which is preliminary data.</text>
</comment>
<dbReference type="InterPro" id="IPR007691">
    <property type="entry name" value="LpxD"/>
</dbReference>
<keyword evidence="2 7" id="KW-0441">Lipid A biosynthesis</keyword>
<dbReference type="NCBIfam" id="NF002060">
    <property type="entry name" value="PRK00892.1"/>
    <property type="match status" value="1"/>
</dbReference>
<dbReference type="GO" id="GO:0009245">
    <property type="term" value="P:lipid A biosynthetic process"/>
    <property type="evidence" value="ECO:0007669"/>
    <property type="project" value="UniProtKB-UniRule"/>
</dbReference>
<dbReference type="Gene3D" id="2.160.10.10">
    <property type="entry name" value="Hexapeptide repeat proteins"/>
    <property type="match status" value="1"/>
</dbReference>
<feature type="domain" description="UDP-3-O-[3-hydroxymyristoyl] glucosamine N-acyltransferase non-repeat region" evidence="8">
    <location>
        <begin position="26"/>
        <end position="91"/>
    </location>
</feature>
<evidence type="ECO:0000256" key="4">
    <source>
        <dbReference type="ARBA" id="ARBA00022737"/>
    </source>
</evidence>
<comment type="catalytic activity">
    <reaction evidence="7">
        <text>a UDP-3-O-[(3R)-3-hydroxyacyl]-alpha-D-glucosamine + a (3R)-hydroxyacyl-[ACP] = a UDP-2-N,3-O-bis[(3R)-3-hydroxyacyl]-alpha-D-glucosamine + holo-[ACP] + H(+)</text>
        <dbReference type="Rhea" id="RHEA:53836"/>
        <dbReference type="Rhea" id="RHEA-COMP:9685"/>
        <dbReference type="Rhea" id="RHEA-COMP:9945"/>
        <dbReference type="ChEBI" id="CHEBI:15378"/>
        <dbReference type="ChEBI" id="CHEBI:64479"/>
        <dbReference type="ChEBI" id="CHEBI:78827"/>
        <dbReference type="ChEBI" id="CHEBI:137740"/>
        <dbReference type="ChEBI" id="CHEBI:137748"/>
        <dbReference type="EC" id="2.3.1.191"/>
    </reaction>
</comment>
<comment type="similarity">
    <text evidence="7">Belongs to the transferase hexapeptide repeat family. LpxD subfamily.</text>
</comment>
<comment type="pathway">
    <text evidence="7">Bacterial outer membrane biogenesis; LPS lipid A biosynthesis.</text>
</comment>
<dbReference type="OrthoDB" id="9784739at2"/>
<dbReference type="GO" id="GO:0016410">
    <property type="term" value="F:N-acyltransferase activity"/>
    <property type="evidence" value="ECO:0007669"/>
    <property type="project" value="InterPro"/>
</dbReference>
<organism evidence="9 10">
    <name type="scientific">Brevifollis gellanilyticus</name>
    <dbReference type="NCBI Taxonomy" id="748831"/>
    <lineage>
        <taxon>Bacteria</taxon>
        <taxon>Pseudomonadati</taxon>
        <taxon>Verrucomicrobiota</taxon>
        <taxon>Verrucomicrobiia</taxon>
        <taxon>Verrucomicrobiales</taxon>
        <taxon>Verrucomicrobiaceae</taxon>
    </lineage>
</organism>
<dbReference type="GO" id="GO:0016020">
    <property type="term" value="C:membrane"/>
    <property type="evidence" value="ECO:0007669"/>
    <property type="project" value="GOC"/>
</dbReference>
<dbReference type="Pfam" id="PF00132">
    <property type="entry name" value="Hexapep"/>
    <property type="match status" value="3"/>
</dbReference>
<dbReference type="GO" id="GO:0103118">
    <property type="term" value="F:UDP-3-O-[(3R)-3-hydroxyacyl]-glucosamine N-acyltransferase activity"/>
    <property type="evidence" value="ECO:0007669"/>
    <property type="project" value="UniProtKB-EC"/>
</dbReference>
<name>A0A512MH45_9BACT</name>
<keyword evidence="3 7" id="KW-0808">Transferase</keyword>
<proteinExistence type="inferred from homology"/>
<keyword evidence="1 7" id="KW-0444">Lipid biosynthesis</keyword>
<dbReference type="PANTHER" id="PTHR43378:SF2">
    <property type="entry name" value="UDP-3-O-ACYLGLUCOSAMINE N-ACYLTRANSFERASE 1, MITOCHONDRIAL-RELATED"/>
    <property type="match status" value="1"/>
</dbReference>
<gene>
    <name evidence="7 9" type="primary">lpxD</name>
    <name evidence="9" type="ORF">BGE01nite_53510</name>
</gene>
<dbReference type="InterPro" id="IPR011004">
    <property type="entry name" value="Trimer_LpxA-like_sf"/>
</dbReference>